<reference evidence="2" key="2">
    <citation type="submission" date="2013-12" db="EMBL/GenBank/DDBJ databases">
        <title>Evolution of pathogenesis and genome organization in the Tremellales.</title>
        <authorList>
            <person name="Cuomo C."/>
            <person name="Litvintseva A."/>
            <person name="Heitman J."/>
            <person name="Chen Y."/>
            <person name="Sun S."/>
            <person name="Springer D."/>
            <person name="Dromer F."/>
            <person name="Young S."/>
            <person name="Zeng Q."/>
            <person name="Chapman S."/>
            <person name="Gujja S."/>
            <person name="Saif S."/>
            <person name="Birren B."/>
        </authorList>
    </citation>
    <scope>NUCLEOTIDE SEQUENCE [LARGE SCALE GENOMIC DNA]</scope>
    <source>
        <strain evidence="2">BCC8398</strain>
    </source>
</reference>
<keyword evidence="2" id="KW-1185">Reference proteome</keyword>
<dbReference type="OrthoDB" id="2123952at2759"/>
<evidence type="ECO:0000313" key="2">
    <source>
        <dbReference type="Proteomes" id="UP000092666"/>
    </source>
</evidence>
<evidence type="ECO:0000313" key="1">
    <source>
        <dbReference type="EMBL" id="OCF30940.1"/>
    </source>
</evidence>
<protein>
    <recommendedName>
        <fullName evidence="3">Transcription factor domain-containing protein</fullName>
    </recommendedName>
</protein>
<accession>A0A1B9GIM7</accession>
<name>A0A1B9GIM7_9TREE</name>
<dbReference type="AlphaFoldDB" id="A0A1B9GIM7"/>
<dbReference type="Proteomes" id="UP000092666">
    <property type="component" value="Unassembled WGS sequence"/>
</dbReference>
<dbReference type="EMBL" id="KV700139">
    <property type="protein sequence ID" value="OCF30940.1"/>
    <property type="molecule type" value="Genomic_DNA"/>
</dbReference>
<sequence>MVYIKNNLTAVGVNLDELEKNLVVAAKQRLILVEMEKPSLAVIRGIICLAALINSNGDNCQAWLLLGLAVRMSEDSGLESWITEVEVPPRETDIDNFFEMLQADDPTFPTSFGWPKSGLSVIR</sequence>
<organism evidence="1 2">
    <name type="scientific">Kwoniella heveanensis BCC8398</name>
    <dbReference type="NCBI Taxonomy" id="1296120"/>
    <lineage>
        <taxon>Eukaryota</taxon>
        <taxon>Fungi</taxon>
        <taxon>Dikarya</taxon>
        <taxon>Basidiomycota</taxon>
        <taxon>Agaricomycotina</taxon>
        <taxon>Tremellomycetes</taxon>
        <taxon>Tremellales</taxon>
        <taxon>Cryptococcaceae</taxon>
        <taxon>Kwoniella</taxon>
    </lineage>
</organism>
<reference evidence="1 2" key="1">
    <citation type="submission" date="2013-07" db="EMBL/GenBank/DDBJ databases">
        <title>The Genome Sequence of Cryptococcus heveanensis BCC8398.</title>
        <authorList>
            <consortium name="The Broad Institute Genome Sequencing Platform"/>
            <person name="Cuomo C."/>
            <person name="Litvintseva A."/>
            <person name="Chen Y."/>
            <person name="Heitman J."/>
            <person name="Sun S."/>
            <person name="Springer D."/>
            <person name="Dromer F."/>
            <person name="Young S.K."/>
            <person name="Zeng Q."/>
            <person name="Gargeya S."/>
            <person name="Fitzgerald M."/>
            <person name="Abouelleil A."/>
            <person name="Alvarado L."/>
            <person name="Berlin A.M."/>
            <person name="Chapman S.B."/>
            <person name="Dewar J."/>
            <person name="Goldberg J."/>
            <person name="Griggs A."/>
            <person name="Gujja S."/>
            <person name="Hansen M."/>
            <person name="Howarth C."/>
            <person name="Imamovic A."/>
            <person name="Larimer J."/>
            <person name="McCowan C."/>
            <person name="Murphy C."/>
            <person name="Pearson M."/>
            <person name="Priest M."/>
            <person name="Roberts A."/>
            <person name="Saif S."/>
            <person name="Shea T."/>
            <person name="Sykes S."/>
            <person name="Wortman J."/>
            <person name="Nusbaum C."/>
            <person name="Birren B."/>
        </authorList>
    </citation>
    <scope>NUCLEOTIDE SEQUENCE [LARGE SCALE GENOMIC DNA]</scope>
    <source>
        <strain evidence="1 2">BCC8398</strain>
    </source>
</reference>
<evidence type="ECO:0008006" key="3">
    <source>
        <dbReference type="Google" id="ProtNLM"/>
    </source>
</evidence>
<gene>
    <name evidence="1" type="ORF">I316_07346</name>
</gene>
<dbReference type="CDD" id="cd12148">
    <property type="entry name" value="fungal_TF_MHR"/>
    <property type="match status" value="1"/>
</dbReference>
<proteinExistence type="predicted"/>